<evidence type="ECO:0000256" key="3">
    <source>
        <dbReference type="ARBA" id="ARBA00023242"/>
    </source>
</evidence>
<feature type="region of interest" description="Disordered" evidence="4">
    <location>
        <begin position="73"/>
        <end position="100"/>
    </location>
</feature>
<gene>
    <name evidence="6" type="primary">spp2</name>
    <name evidence="6" type="ORF">IWQ62_000789</name>
</gene>
<keyword evidence="3" id="KW-0539">Nucleus</keyword>
<proteinExistence type="inferred from homology"/>
<protein>
    <submittedName>
        <fullName evidence="6">DNA primase large subunit Spp2</fullName>
    </submittedName>
</protein>
<dbReference type="GO" id="GO:0005681">
    <property type="term" value="C:spliceosomal complex"/>
    <property type="evidence" value="ECO:0007669"/>
    <property type="project" value="TreeGrafter"/>
</dbReference>
<dbReference type="InterPro" id="IPR000467">
    <property type="entry name" value="G_patch_dom"/>
</dbReference>
<evidence type="ECO:0000256" key="4">
    <source>
        <dbReference type="SAM" id="MobiDB-lite"/>
    </source>
</evidence>
<dbReference type="PANTHER" id="PTHR15818:SF2">
    <property type="entry name" value="G-PATCH DOMAIN AND KOW MOTIFS-CONTAINING PROTEIN"/>
    <property type="match status" value="1"/>
</dbReference>
<comment type="similarity">
    <text evidence="2">Belongs to the SPP2 family.</text>
</comment>
<comment type="subcellular location">
    <subcellularLocation>
        <location evidence="1">Nucleus</location>
    </subcellularLocation>
</comment>
<evidence type="ECO:0000256" key="1">
    <source>
        <dbReference type="ARBA" id="ARBA00004123"/>
    </source>
</evidence>
<feature type="compositionally biased region" description="Polar residues" evidence="4">
    <location>
        <begin position="251"/>
        <end position="260"/>
    </location>
</feature>
<comment type="caution">
    <text evidence="6">The sequence shown here is derived from an EMBL/GenBank/DDBJ whole genome shotgun (WGS) entry which is preliminary data.</text>
</comment>
<evidence type="ECO:0000259" key="5">
    <source>
        <dbReference type="PROSITE" id="PS50174"/>
    </source>
</evidence>
<dbReference type="OrthoDB" id="5577072at2759"/>
<feature type="region of interest" description="Disordered" evidence="4">
    <location>
        <begin position="1"/>
        <end position="47"/>
    </location>
</feature>
<organism evidence="6 7">
    <name type="scientific">Dispira parvispora</name>
    <dbReference type="NCBI Taxonomy" id="1520584"/>
    <lineage>
        <taxon>Eukaryota</taxon>
        <taxon>Fungi</taxon>
        <taxon>Fungi incertae sedis</taxon>
        <taxon>Zoopagomycota</taxon>
        <taxon>Kickxellomycotina</taxon>
        <taxon>Dimargaritomycetes</taxon>
        <taxon>Dimargaritales</taxon>
        <taxon>Dimargaritaceae</taxon>
        <taxon>Dispira</taxon>
    </lineage>
</organism>
<feature type="compositionally biased region" description="Polar residues" evidence="4">
    <location>
        <begin position="8"/>
        <end position="19"/>
    </location>
</feature>
<dbReference type="PROSITE" id="PS50174">
    <property type="entry name" value="G_PATCH"/>
    <property type="match status" value="1"/>
</dbReference>
<feature type="domain" description="G-patch" evidence="5">
    <location>
        <begin position="223"/>
        <end position="270"/>
    </location>
</feature>
<evidence type="ECO:0000313" key="7">
    <source>
        <dbReference type="Proteomes" id="UP001150925"/>
    </source>
</evidence>
<dbReference type="PANTHER" id="PTHR15818">
    <property type="entry name" value="G PATCH AND KOW-CONTAINING"/>
    <property type="match status" value="1"/>
</dbReference>
<dbReference type="Pfam" id="PF12656">
    <property type="entry name" value="G-patch_2"/>
    <property type="match status" value="1"/>
</dbReference>
<feature type="region of interest" description="Disordered" evidence="4">
    <location>
        <begin position="165"/>
        <end position="193"/>
    </location>
</feature>
<dbReference type="InterPro" id="IPR045166">
    <property type="entry name" value="Spp2-like"/>
</dbReference>
<accession>A0A9W8E4L9</accession>
<dbReference type="Proteomes" id="UP001150925">
    <property type="component" value="Unassembled WGS sequence"/>
</dbReference>
<dbReference type="EMBL" id="JANBPY010000086">
    <property type="protein sequence ID" value="KAJ1969177.1"/>
    <property type="molecule type" value="Genomic_DNA"/>
</dbReference>
<evidence type="ECO:0000256" key="2">
    <source>
        <dbReference type="ARBA" id="ARBA00008576"/>
    </source>
</evidence>
<keyword evidence="7" id="KW-1185">Reference proteome</keyword>
<dbReference type="GO" id="GO:0000398">
    <property type="term" value="P:mRNA splicing, via spliceosome"/>
    <property type="evidence" value="ECO:0007669"/>
    <property type="project" value="InterPro"/>
</dbReference>
<dbReference type="AlphaFoldDB" id="A0A9W8E4L9"/>
<feature type="compositionally biased region" description="Pro residues" evidence="4">
    <location>
        <begin position="284"/>
        <end position="295"/>
    </location>
</feature>
<dbReference type="InterPro" id="IPR026822">
    <property type="entry name" value="Spp2/MOS2_G-patch"/>
</dbReference>
<evidence type="ECO:0000313" key="6">
    <source>
        <dbReference type="EMBL" id="KAJ1969177.1"/>
    </source>
</evidence>
<sequence>MFKPKKPISNQPTQGSTGIRFNLSKAKPKQPFGISKKPLGASKTTKCNAFGQSPATLEEKQEERELLTGVTEDGQLELKNAPKTPSSTNAPLVIPLPEGGDWRQKRRKLLESTTKQLLNPDANTTGVVDQAEGLKKLTTEKQYGLLVSTAKSTNDVAIKSIGTDNASVNQTKPESTDGIPLPSLPHDTHDTPSLTDVETAALRHELSKQPTEPSLDDYERISRDDFAAALLRGMSWNDGEGIGRNRKVRKNPTSLPQSRPTHLGLGAQPPPLPPSSSHSKDGPPRLPPKKGPNSS</sequence>
<dbReference type="GO" id="GO:0003676">
    <property type="term" value="F:nucleic acid binding"/>
    <property type="evidence" value="ECO:0007669"/>
    <property type="project" value="InterPro"/>
</dbReference>
<name>A0A9W8E4L9_9FUNG</name>
<feature type="region of interest" description="Disordered" evidence="4">
    <location>
        <begin position="236"/>
        <end position="295"/>
    </location>
</feature>
<reference evidence="6" key="1">
    <citation type="submission" date="2022-07" db="EMBL/GenBank/DDBJ databases">
        <title>Phylogenomic reconstructions and comparative analyses of Kickxellomycotina fungi.</title>
        <authorList>
            <person name="Reynolds N.K."/>
            <person name="Stajich J.E."/>
            <person name="Barry K."/>
            <person name="Grigoriev I.V."/>
            <person name="Crous P."/>
            <person name="Smith M.E."/>
        </authorList>
    </citation>
    <scope>NUCLEOTIDE SEQUENCE</scope>
    <source>
        <strain evidence="6">RSA 1196</strain>
    </source>
</reference>